<accession>A0A1P8JQQ4</accession>
<dbReference type="Proteomes" id="UP000186609">
    <property type="component" value="Chromosome"/>
</dbReference>
<keyword evidence="2" id="KW-0413">Isomerase</keyword>
<sequence length="273" mass="29239">MLPDFSMAYLTAASFTAPEAIEVAAEVGYQQVGLRLMSNGPGAIFQELLDAPEVLRETLARMKDTGVQVYDLEIIRIGDNFNPDDYLRLFDAGVQLGAKAVLVAGDDKDAARLAASYARLCEVMRPFGLNADLEFMPWTPVSDANAALAVVRAAGMPANAGILVDGIHFGRSHTSLADIAAIPKSLLHYAQLCDATPGTDFTEAELIHTARIERLLPGEGGIDLTGLFAALPRTLPVSVEVPNAVRMPLVGPKEWARQCLEASRAFIAKLPPP</sequence>
<dbReference type="KEGG" id="rhy:RD110_01580"/>
<dbReference type="InterPro" id="IPR013022">
    <property type="entry name" value="Xyl_isomerase-like_TIM-brl"/>
</dbReference>
<dbReference type="SUPFAM" id="SSF51658">
    <property type="entry name" value="Xylose isomerase-like"/>
    <property type="match status" value="1"/>
</dbReference>
<dbReference type="STRING" id="1842727.RD110_01580"/>
<dbReference type="OrthoDB" id="9072761at2"/>
<dbReference type="InterPro" id="IPR050312">
    <property type="entry name" value="IolE/XylAMocC-like"/>
</dbReference>
<dbReference type="GO" id="GO:0016853">
    <property type="term" value="F:isomerase activity"/>
    <property type="evidence" value="ECO:0007669"/>
    <property type="project" value="UniProtKB-KW"/>
</dbReference>
<gene>
    <name evidence="2" type="ORF">RD110_01580</name>
</gene>
<keyword evidence="3" id="KW-1185">Reference proteome</keyword>
<organism evidence="2 3">
    <name type="scientific">Rhodoferax koreensis</name>
    <dbReference type="NCBI Taxonomy" id="1842727"/>
    <lineage>
        <taxon>Bacteria</taxon>
        <taxon>Pseudomonadati</taxon>
        <taxon>Pseudomonadota</taxon>
        <taxon>Betaproteobacteria</taxon>
        <taxon>Burkholderiales</taxon>
        <taxon>Comamonadaceae</taxon>
        <taxon>Rhodoferax</taxon>
    </lineage>
</organism>
<proteinExistence type="predicted"/>
<dbReference type="EMBL" id="CP019236">
    <property type="protein sequence ID" value="APW36058.1"/>
    <property type="molecule type" value="Genomic_DNA"/>
</dbReference>
<feature type="domain" description="Xylose isomerase-like TIM barrel" evidence="1">
    <location>
        <begin position="22"/>
        <end position="261"/>
    </location>
</feature>
<dbReference type="PANTHER" id="PTHR12110">
    <property type="entry name" value="HYDROXYPYRUVATE ISOMERASE"/>
    <property type="match status" value="1"/>
</dbReference>
<evidence type="ECO:0000259" key="1">
    <source>
        <dbReference type="Pfam" id="PF01261"/>
    </source>
</evidence>
<reference evidence="2 3" key="1">
    <citation type="submission" date="2017-01" db="EMBL/GenBank/DDBJ databases">
        <authorList>
            <person name="Mah S.A."/>
            <person name="Swanson W.J."/>
            <person name="Moy G.W."/>
            <person name="Vacquier V.D."/>
        </authorList>
    </citation>
    <scope>NUCLEOTIDE SEQUENCE [LARGE SCALE GENOMIC DNA]</scope>
    <source>
        <strain evidence="2 3">DCY110</strain>
    </source>
</reference>
<dbReference type="PANTHER" id="PTHR12110:SF48">
    <property type="entry name" value="BLL3656 PROTEIN"/>
    <property type="match status" value="1"/>
</dbReference>
<dbReference type="RefSeq" id="WP_076196043.1">
    <property type="nucleotide sequence ID" value="NZ_CP019236.1"/>
</dbReference>
<dbReference type="Gene3D" id="3.20.20.150">
    <property type="entry name" value="Divalent-metal-dependent TIM barrel enzymes"/>
    <property type="match status" value="1"/>
</dbReference>
<name>A0A1P8JQQ4_9BURK</name>
<evidence type="ECO:0000313" key="3">
    <source>
        <dbReference type="Proteomes" id="UP000186609"/>
    </source>
</evidence>
<dbReference type="AlphaFoldDB" id="A0A1P8JQQ4"/>
<dbReference type="InterPro" id="IPR036237">
    <property type="entry name" value="Xyl_isomerase-like_sf"/>
</dbReference>
<evidence type="ECO:0000313" key="2">
    <source>
        <dbReference type="EMBL" id="APW36058.1"/>
    </source>
</evidence>
<dbReference type="Pfam" id="PF01261">
    <property type="entry name" value="AP_endonuc_2"/>
    <property type="match status" value="1"/>
</dbReference>
<protein>
    <submittedName>
        <fullName evidence="2">Xylose isomerase</fullName>
    </submittedName>
</protein>